<keyword evidence="2" id="KW-0067">ATP-binding</keyword>
<keyword evidence="5" id="KW-1185">Reference proteome</keyword>
<evidence type="ECO:0000313" key="5">
    <source>
        <dbReference type="Proteomes" id="UP000074108"/>
    </source>
</evidence>
<proteinExistence type="predicted"/>
<evidence type="ECO:0000313" key="4">
    <source>
        <dbReference type="EMBL" id="KUP07881.1"/>
    </source>
</evidence>
<comment type="caution">
    <text evidence="4">The sequence shown here is derived from an EMBL/GenBank/DDBJ whole genome shotgun (WGS) entry which is preliminary data.</text>
</comment>
<name>A0A147KAR7_9BACI</name>
<feature type="domain" description="KaiC" evidence="3">
    <location>
        <begin position="2"/>
        <end position="243"/>
    </location>
</feature>
<reference evidence="4 5" key="1">
    <citation type="journal article" date="2016" name="Front. Microbiol.">
        <title>Microevolution Analysis of Bacillus coahuilensis Unveils Differences in Phosphorus Acquisition Strategies and Their Regulation.</title>
        <authorList>
            <person name="Gomez-Lunar Z."/>
            <person name="Hernandez-Gonzalez I."/>
            <person name="Rodriguez-Torres M.D."/>
            <person name="Souza V."/>
            <person name="Olmedo-Alvarez G."/>
        </authorList>
    </citation>
    <scope>NUCLEOTIDE SEQUENCE [LARGE SCALE GENOMIC DNA]</scope>
    <source>
        <strain evidence="5">p1.1.43</strain>
    </source>
</reference>
<dbReference type="STRING" id="1150625.Q75_03750"/>
<evidence type="ECO:0000256" key="2">
    <source>
        <dbReference type="ARBA" id="ARBA00022840"/>
    </source>
</evidence>
<dbReference type="Gene3D" id="3.40.50.300">
    <property type="entry name" value="P-loop containing nucleotide triphosphate hydrolases"/>
    <property type="match status" value="2"/>
</dbReference>
<protein>
    <recommendedName>
        <fullName evidence="3">KaiC domain-containing protein</fullName>
    </recommendedName>
</protein>
<dbReference type="PROSITE" id="PS51146">
    <property type="entry name" value="KAIC"/>
    <property type="match status" value="1"/>
</dbReference>
<accession>A0A147KAR7</accession>
<dbReference type="PANTHER" id="PTHR43637:SF1">
    <property type="entry name" value="UPF0273 PROTEIN TM_0370"/>
    <property type="match status" value="1"/>
</dbReference>
<dbReference type="Proteomes" id="UP000074108">
    <property type="component" value="Unassembled WGS sequence"/>
</dbReference>
<evidence type="ECO:0000259" key="3">
    <source>
        <dbReference type="PROSITE" id="PS51146"/>
    </source>
</evidence>
<keyword evidence="1" id="KW-0547">Nucleotide-binding</keyword>
<dbReference type="InterPro" id="IPR027417">
    <property type="entry name" value="P-loop_NTPase"/>
</dbReference>
<dbReference type="OrthoDB" id="9783783at2"/>
<dbReference type="PRINTS" id="PR01874">
    <property type="entry name" value="DNAREPAIRADA"/>
</dbReference>
<dbReference type="InterPro" id="IPR014774">
    <property type="entry name" value="KaiC-like_dom"/>
</dbReference>
<dbReference type="Pfam" id="PF06745">
    <property type="entry name" value="ATPase"/>
    <property type="match status" value="1"/>
</dbReference>
<dbReference type="PATRIC" id="fig|1150625.3.peg.785"/>
<dbReference type="PANTHER" id="PTHR43637">
    <property type="entry name" value="UPF0273 PROTEIN TM_0370"/>
    <property type="match status" value="1"/>
</dbReference>
<gene>
    <name evidence="4" type="ORF">Q75_03750</name>
</gene>
<dbReference type="InterPro" id="IPR010624">
    <property type="entry name" value="KaiC_dom"/>
</dbReference>
<dbReference type="SUPFAM" id="SSF52540">
    <property type="entry name" value="P-loop containing nucleoside triphosphate hydrolases"/>
    <property type="match status" value="1"/>
</dbReference>
<sequence length="467" mass="53351">MDKIITGINGLDEILYNGIPAGSGVLVEGPPGIGKTTFAMEYLVKGARYYGEPGLYVSFEELPEQLYRDMARFDWGITDLEKKGRLRLISTSPDSFVSELLSGEGLLRSLIVELGIKRVVIDSVTLFQYRRNDEKEKRELLYSIRNALNKLGCTTLFISESFQENGEIHYAHFILDGVITLHLEKDRHQRIRKMEVKKLRGSDFVDGPCVWDITERGITVILPKKLPKALPPHIPYIQTGIKKLDDYLGGGIVSGSRWLVNIDEISRYKMLLGSIFMERIKAGENFLCRLSPSTLVRDVEDYFSSQGYSLLEFARNGRIYFIEQYKRPVPEELMPFIIRAYDSMDVDLFTLIEEKTNIVGRIQAGEKWFLNYDLNVGIAYRSKQRVLDVIPELFSLERHLGITSFVTCHSERTDNELMAIMKKSADGIIEIWTDDYQYVQVMKSPNGVVSKPMIMEATDYSTVVTLL</sequence>
<dbReference type="GO" id="GO:0005524">
    <property type="term" value="F:ATP binding"/>
    <property type="evidence" value="ECO:0007669"/>
    <property type="project" value="UniProtKB-KW"/>
</dbReference>
<dbReference type="EMBL" id="LDYG01000019">
    <property type="protein sequence ID" value="KUP07881.1"/>
    <property type="molecule type" value="Genomic_DNA"/>
</dbReference>
<organism evidence="4 5">
    <name type="scientific">Bacillus coahuilensis p1.1.43</name>
    <dbReference type="NCBI Taxonomy" id="1150625"/>
    <lineage>
        <taxon>Bacteria</taxon>
        <taxon>Bacillati</taxon>
        <taxon>Bacillota</taxon>
        <taxon>Bacilli</taxon>
        <taxon>Bacillales</taxon>
        <taxon>Bacillaceae</taxon>
        <taxon>Bacillus</taxon>
    </lineage>
</organism>
<dbReference type="AlphaFoldDB" id="A0A147KAR7"/>
<evidence type="ECO:0000256" key="1">
    <source>
        <dbReference type="ARBA" id="ARBA00022741"/>
    </source>
</evidence>